<feature type="transmembrane region" description="Helical" evidence="1">
    <location>
        <begin position="12"/>
        <end position="35"/>
    </location>
</feature>
<name>A0A6L9E7Q3_9FLAO</name>
<gene>
    <name evidence="2" type="ORF">GTQ38_01175</name>
</gene>
<keyword evidence="1" id="KW-1133">Transmembrane helix</keyword>
<sequence length="245" mass="28546">MMKWTKYQKVLVGLDIIIDALKIIAVLLILYGVILDHKFDLIGKSMSVVLALLSWGISLYLRLNRDNIIKGIIAPVVIPIPYATVVPDGPPENTLTGIVFIQELYVKQDILTVRFLINDDKPCYVHPSVYDHAHKMDFEKANERDIPITPRWKDDTFDMQLINLNDLDLTEAQMNKEIRLVVRLLYTSYFNVGEDHFSKPHRRAKIQAGEFTNPDVWREDTKFFEGSFQSKKFKMYTRKILEKWS</sequence>
<reference evidence="2 3" key="1">
    <citation type="submission" date="2020-01" db="EMBL/GenBank/DDBJ databases">
        <title>Bacteria diversity of Porities sp.</title>
        <authorList>
            <person name="Wang G."/>
        </authorList>
    </citation>
    <scope>NUCLEOTIDE SEQUENCE [LARGE SCALE GENOMIC DNA]</scope>
    <source>
        <strain evidence="2 3">R33</strain>
    </source>
</reference>
<comment type="caution">
    <text evidence="2">The sequence shown here is derived from an EMBL/GenBank/DDBJ whole genome shotgun (WGS) entry which is preliminary data.</text>
</comment>
<dbReference type="Proteomes" id="UP000475249">
    <property type="component" value="Unassembled WGS sequence"/>
</dbReference>
<dbReference type="RefSeq" id="WP_161433392.1">
    <property type="nucleotide sequence ID" value="NZ_WXYO01000001.1"/>
</dbReference>
<keyword evidence="1" id="KW-0472">Membrane</keyword>
<proteinExistence type="predicted"/>
<protein>
    <submittedName>
        <fullName evidence="2">Uncharacterized protein</fullName>
    </submittedName>
</protein>
<evidence type="ECO:0000313" key="3">
    <source>
        <dbReference type="Proteomes" id="UP000475249"/>
    </source>
</evidence>
<organism evidence="2 3">
    <name type="scientific">Poritiphilus flavus</name>
    <dbReference type="NCBI Taxonomy" id="2697053"/>
    <lineage>
        <taxon>Bacteria</taxon>
        <taxon>Pseudomonadati</taxon>
        <taxon>Bacteroidota</taxon>
        <taxon>Flavobacteriia</taxon>
        <taxon>Flavobacteriales</taxon>
        <taxon>Flavobacteriaceae</taxon>
        <taxon>Poritiphilus</taxon>
    </lineage>
</organism>
<keyword evidence="1" id="KW-0812">Transmembrane</keyword>
<keyword evidence="3" id="KW-1185">Reference proteome</keyword>
<accession>A0A6L9E7Q3</accession>
<evidence type="ECO:0000313" key="2">
    <source>
        <dbReference type="EMBL" id="NAS10593.1"/>
    </source>
</evidence>
<feature type="transmembrane region" description="Helical" evidence="1">
    <location>
        <begin position="41"/>
        <end position="61"/>
    </location>
</feature>
<dbReference type="AlphaFoldDB" id="A0A6L9E7Q3"/>
<dbReference type="EMBL" id="WXYO01000001">
    <property type="protein sequence ID" value="NAS10593.1"/>
    <property type="molecule type" value="Genomic_DNA"/>
</dbReference>
<evidence type="ECO:0000256" key="1">
    <source>
        <dbReference type="SAM" id="Phobius"/>
    </source>
</evidence>